<evidence type="ECO:0000256" key="1">
    <source>
        <dbReference type="SAM" id="MobiDB-lite"/>
    </source>
</evidence>
<evidence type="ECO:0000313" key="2">
    <source>
        <dbReference type="EMBL" id="SCB44908.1"/>
    </source>
</evidence>
<dbReference type="OrthoDB" id="8401332at2"/>
<proteinExistence type="predicted"/>
<dbReference type="AlphaFoldDB" id="A0A1C3WY39"/>
<feature type="region of interest" description="Disordered" evidence="1">
    <location>
        <begin position="27"/>
        <end position="53"/>
    </location>
</feature>
<dbReference type="RefSeq" id="WP_159432213.1">
    <property type="nucleotide sequence ID" value="NZ_FMAH01000046.1"/>
</dbReference>
<protein>
    <submittedName>
        <fullName evidence="2">Uncharacterized protein</fullName>
    </submittedName>
</protein>
<keyword evidence="3" id="KW-1185">Reference proteome</keyword>
<organism evidence="2 3">
    <name type="scientific">Rhizobium miluonense</name>
    <dbReference type="NCBI Taxonomy" id="411945"/>
    <lineage>
        <taxon>Bacteria</taxon>
        <taxon>Pseudomonadati</taxon>
        <taxon>Pseudomonadota</taxon>
        <taxon>Alphaproteobacteria</taxon>
        <taxon>Hyphomicrobiales</taxon>
        <taxon>Rhizobiaceae</taxon>
        <taxon>Rhizobium/Agrobacterium group</taxon>
        <taxon>Rhizobium</taxon>
    </lineage>
</organism>
<accession>A0A1C3WY39</accession>
<gene>
    <name evidence="2" type="ORF">GA0061102_104639</name>
</gene>
<reference evidence="3" key="1">
    <citation type="submission" date="2016-08" db="EMBL/GenBank/DDBJ databases">
        <authorList>
            <person name="Varghese N."/>
            <person name="Submissions Spin"/>
        </authorList>
    </citation>
    <scope>NUCLEOTIDE SEQUENCE [LARGE SCALE GENOMIC DNA]</scope>
    <source>
        <strain evidence="3">HAMBI 2971</strain>
    </source>
</reference>
<dbReference type="EMBL" id="FMAH01000046">
    <property type="protein sequence ID" value="SCB44908.1"/>
    <property type="molecule type" value="Genomic_DNA"/>
</dbReference>
<evidence type="ECO:0000313" key="3">
    <source>
        <dbReference type="Proteomes" id="UP000199435"/>
    </source>
</evidence>
<name>A0A1C3WY39_9HYPH</name>
<sequence>MTSHDNRDNILSDQKLHDLLKSEDEFERLLRRKRDKPAETGLLPEENADESLL</sequence>
<dbReference type="Proteomes" id="UP000199435">
    <property type="component" value="Unassembled WGS sequence"/>
</dbReference>